<protein>
    <submittedName>
        <fullName evidence="1">Uncharacterized protein</fullName>
    </submittedName>
</protein>
<organism evidence="1 2">
    <name type="scientific">Solanum tuberosum</name>
    <name type="common">Potato</name>
    <dbReference type="NCBI Taxonomy" id="4113"/>
    <lineage>
        <taxon>Eukaryota</taxon>
        <taxon>Viridiplantae</taxon>
        <taxon>Streptophyta</taxon>
        <taxon>Embryophyta</taxon>
        <taxon>Tracheophyta</taxon>
        <taxon>Spermatophyta</taxon>
        <taxon>Magnoliopsida</taxon>
        <taxon>eudicotyledons</taxon>
        <taxon>Gunneridae</taxon>
        <taxon>Pentapetalae</taxon>
        <taxon>asterids</taxon>
        <taxon>lamiids</taxon>
        <taxon>Solanales</taxon>
        <taxon>Solanaceae</taxon>
        <taxon>Solanoideae</taxon>
        <taxon>Solaneae</taxon>
        <taxon>Solanum</taxon>
    </lineage>
</organism>
<reference evidence="1" key="2">
    <citation type="submission" date="2015-06" db="UniProtKB">
        <authorList>
            <consortium name="EnsemblPlants"/>
        </authorList>
    </citation>
    <scope>IDENTIFICATION</scope>
    <source>
        <strain evidence="1">DM1-3 516 R44</strain>
    </source>
</reference>
<accession>M1BIE9</accession>
<dbReference type="PaxDb" id="4113-PGSC0003DMT400045937"/>
<dbReference type="Gramene" id="PGSC0003DMT400045937">
    <property type="protein sequence ID" value="PGSC0003DMT400045937"/>
    <property type="gene ID" value="PGSC0003DMG400017817"/>
</dbReference>
<evidence type="ECO:0000313" key="1">
    <source>
        <dbReference type="EnsemblPlants" id="PGSC0003DMT400045937"/>
    </source>
</evidence>
<dbReference type="HOGENOM" id="CLU_3018030_0_0_1"/>
<keyword evidence="2" id="KW-1185">Reference proteome</keyword>
<dbReference type="AlphaFoldDB" id="M1BIE9"/>
<name>M1BIE9_SOLTU</name>
<dbReference type="Proteomes" id="UP000011115">
    <property type="component" value="Unassembled WGS sequence"/>
</dbReference>
<sequence length="56" mass="6320">MDNLRSRCRVFLADAIEASAGLDIALLRRLALWFSKLPRCASFKYATLLTVFGIMI</sequence>
<dbReference type="EnsemblPlants" id="PGSC0003DMT400045937">
    <property type="protein sequence ID" value="PGSC0003DMT400045937"/>
    <property type="gene ID" value="PGSC0003DMG400017817"/>
</dbReference>
<proteinExistence type="predicted"/>
<dbReference type="InParanoid" id="M1BIE9"/>
<evidence type="ECO:0000313" key="2">
    <source>
        <dbReference type="Proteomes" id="UP000011115"/>
    </source>
</evidence>
<reference evidence="2" key="1">
    <citation type="journal article" date="2011" name="Nature">
        <title>Genome sequence and analysis of the tuber crop potato.</title>
        <authorList>
            <consortium name="The Potato Genome Sequencing Consortium"/>
        </authorList>
    </citation>
    <scope>NUCLEOTIDE SEQUENCE [LARGE SCALE GENOMIC DNA]</scope>
    <source>
        <strain evidence="2">cv. DM1-3 516 R44</strain>
    </source>
</reference>